<dbReference type="RefSeq" id="WP_430718170.1">
    <property type="nucleotide sequence ID" value="NZ_JBNQQI010000027.1"/>
</dbReference>
<dbReference type="InterPro" id="IPR002559">
    <property type="entry name" value="Transposase_11"/>
</dbReference>
<proteinExistence type="predicted"/>
<dbReference type="SUPFAM" id="SSF53098">
    <property type="entry name" value="Ribonuclease H-like"/>
    <property type="match status" value="1"/>
</dbReference>
<dbReference type="AlphaFoldDB" id="A0A757W0X8"/>
<dbReference type="PANTHER" id="PTHR37319:SF1">
    <property type="entry name" value="TRANSPOSASE TN5 DIMERISATION DOMAIN-CONTAINING PROTEIN"/>
    <property type="match status" value="1"/>
</dbReference>
<dbReference type="InterPro" id="IPR047768">
    <property type="entry name" value="Tn5p-like"/>
</dbReference>
<dbReference type="InterPro" id="IPR012337">
    <property type="entry name" value="RNaseH-like_sf"/>
</dbReference>
<dbReference type="Gene3D" id="3.90.350.10">
    <property type="entry name" value="Transposase Inhibitor Protein From Tn5, Chain A, domain 1"/>
    <property type="match status" value="1"/>
</dbReference>
<protein>
    <submittedName>
        <fullName evidence="3">IS4 family transposase</fullName>
    </submittedName>
</protein>
<evidence type="ECO:0000313" key="3">
    <source>
        <dbReference type="EMBL" id="HAG0930545.1"/>
    </source>
</evidence>
<dbReference type="InterPro" id="IPR054836">
    <property type="entry name" value="Tn5_transposase"/>
</dbReference>
<organism evidence="3">
    <name type="scientific">Salmonella enterica</name>
    <name type="common">Salmonella choleraesuis</name>
    <dbReference type="NCBI Taxonomy" id="28901"/>
    <lineage>
        <taxon>Bacteria</taxon>
        <taxon>Pseudomonadati</taxon>
        <taxon>Pseudomonadota</taxon>
        <taxon>Gammaproteobacteria</taxon>
        <taxon>Enterobacterales</taxon>
        <taxon>Enterobacteriaceae</taxon>
        <taxon>Salmonella</taxon>
    </lineage>
</organism>
<dbReference type="GO" id="GO:0003677">
    <property type="term" value="F:DNA binding"/>
    <property type="evidence" value="ECO:0007669"/>
    <property type="project" value="InterPro"/>
</dbReference>
<comment type="caution">
    <text evidence="3">The sequence shown here is derived from an EMBL/GenBank/DDBJ whole genome shotgun (WGS) entry which is preliminary data.</text>
</comment>
<dbReference type="Pfam" id="PF14706">
    <property type="entry name" value="Tnp_DNA_bind"/>
    <property type="match status" value="1"/>
</dbReference>
<sequence length="473" mass="54156">MVNQEQTSLSWFDEEINFSVFSDRRHASRFKSLMQKLWRGMGNSLPFACQDNAATKAAYRFLSSDRIDEQLLLQGHSKATSQRIHALQDENILLLQDTTTFGYHRDNPDAVGFAGNHTAGLIKTGNDAGINCGILMHSSLAVTTSGLPLGLTAVKFWTRKKFKGTNALKRKINPTRVPIEEKESYRWLENLRQSTELLQCPERCIHIGDRESDIYELYCLASELNTHFLVRTCVNRLAENTTIEEEMKSVSSDHQGYHKIFLRHDQEGMREIILNVRWKTLTLHPPIGKAKQYPDLQLTALIATEECSDNDTRIEWKLLTDLPVANLAEATEKLEWYSHRWKIETFHKVMKSGCQAERSRLGSAERLTNLLCCYCILSWRIFWLTMLSREIPKAPVELAFSDTEIKILDTMIKDTAQVMSSPPLEKYTIKLAQLGGYTGNKNKHPPGNIVIWRGLRRLNEILIGWELATERCG</sequence>
<reference evidence="3" key="1">
    <citation type="journal article" date="2018" name="Genome Biol.">
        <title>SKESA: strategic k-mer extension for scrupulous assemblies.</title>
        <authorList>
            <person name="Souvorov A."/>
            <person name="Agarwala R."/>
            <person name="Lipman D.J."/>
        </authorList>
    </citation>
    <scope>NUCLEOTIDE SEQUENCE</scope>
    <source>
        <strain evidence="3">MA.CK_94/00004459</strain>
    </source>
</reference>
<dbReference type="GO" id="GO:0006313">
    <property type="term" value="P:DNA transposition"/>
    <property type="evidence" value="ECO:0007669"/>
    <property type="project" value="InterPro"/>
</dbReference>
<dbReference type="PANTHER" id="PTHR37319">
    <property type="entry name" value="TRANSPOSASE"/>
    <property type="match status" value="1"/>
</dbReference>
<dbReference type="EMBL" id="DAAXGR010000019">
    <property type="protein sequence ID" value="HAG0930545.1"/>
    <property type="molecule type" value="Genomic_DNA"/>
</dbReference>
<accession>A0A757W0X8</accession>
<gene>
    <name evidence="3" type="ORF">G8S40_004631</name>
</gene>
<dbReference type="InterPro" id="IPR038215">
    <property type="entry name" value="TN5-like_N_sf"/>
</dbReference>
<dbReference type="InterPro" id="IPR014735">
    <property type="entry name" value="Transposase_Tn5-like_N"/>
</dbReference>
<dbReference type="Gene3D" id="1.10.740.10">
    <property type="entry name" value="Transferase Inhibitor Protein From Tn5, Chain"/>
    <property type="match status" value="1"/>
</dbReference>
<reference evidence="3" key="2">
    <citation type="submission" date="2020-02" db="EMBL/GenBank/DDBJ databases">
        <authorList>
            <consortium name="NCBI Pathogen Detection Project"/>
        </authorList>
    </citation>
    <scope>NUCLEOTIDE SEQUENCE</scope>
    <source>
        <strain evidence="3">MA.CK_94/00004459</strain>
    </source>
</reference>
<dbReference type="NCBIfam" id="NF033590">
    <property type="entry name" value="transpos_IS4_3"/>
    <property type="match status" value="1"/>
</dbReference>
<dbReference type="GO" id="GO:0004803">
    <property type="term" value="F:transposase activity"/>
    <property type="evidence" value="ECO:0007669"/>
    <property type="project" value="InterPro"/>
</dbReference>
<evidence type="ECO:0000259" key="2">
    <source>
        <dbReference type="Pfam" id="PF14706"/>
    </source>
</evidence>
<name>A0A757W0X8_SALER</name>
<feature type="domain" description="Transposase IS4-like" evidence="1">
    <location>
        <begin position="207"/>
        <end position="374"/>
    </location>
</feature>
<feature type="domain" description="Transposase Tn5-like N-terminal" evidence="2">
    <location>
        <begin position="10"/>
        <end position="67"/>
    </location>
</feature>
<evidence type="ECO:0000259" key="1">
    <source>
        <dbReference type="Pfam" id="PF01609"/>
    </source>
</evidence>
<dbReference type="Pfam" id="PF01609">
    <property type="entry name" value="DDE_Tnp_1"/>
    <property type="match status" value="1"/>
</dbReference>
<dbReference type="InterPro" id="IPR014737">
    <property type="entry name" value="Transposase_Tn5-like_C"/>
</dbReference>
<dbReference type="Gene3D" id="1.10.246.40">
    <property type="entry name" value="Tn5 transposase, domain 1"/>
    <property type="match status" value="1"/>
</dbReference>